<sequence>MRWLRLNTWCWFNYFKPSQKDFRTKLKTPFSLLLGILCFWLINHYEYRVLCAVLVFVLCLLLVYFPKHLLLTSVFVLVLMLSVHIINLKPITKFIEGKFVVIDHIGMGSVIKVDGQNILIHTKMESSIGDIIVIKGNIRPITNVGEFDIVSYLKTHKIASEIFPTKFSIYEYSDSFFNKTRSYIHTGNPTWKSIAPLLLLGEKTKLTKEVFSISKRLSILHLFVISGFHIGIVYKVVLFIFEKLKMPYCDLFSLMPIIVYVFLLNWSLPALRALIFIVLTVGFGHFKKIRIFKFDVIGIVGMLLVSFNPFLIESISFQLTFIATLTIMYLNTLDIKSKSVKYFIINFGVFLATLPIVASMNGWISLWGVFYSIALTPLISLIYVLSLLLIPFKSLLSNLYYILLLTLKVFNKTVIIIKTNFFSTTLTYNYYIIFTICILFMEKRVSLSIMRKSVLSQNSV</sequence>
<keyword evidence="2" id="KW-1003">Cell membrane</keyword>
<dbReference type="AlphaFoldDB" id="A0A4R0XVN0"/>
<protein>
    <recommendedName>
        <fullName evidence="7">ComEC/Rec2-related protein domain-containing protein</fullName>
    </recommendedName>
</protein>
<dbReference type="Proteomes" id="UP000291072">
    <property type="component" value="Unassembled WGS sequence"/>
</dbReference>
<evidence type="ECO:0000256" key="4">
    <source>
        <dbReference type="ARBA" id="ARBA00022989"/>
    </source>
</evidence>
<evidence type="ECO:0000256" key="5">
    <source>
        <dbReference type="ARBA" id="ARBA00023136"/>
    </source>
</evidence>
<comment type="caution">
    <text evidence="8">The sequence shown here is derived from an EMBL/GenBank/DDBJ whole genome shotgun (WGS) entry which is preliminary data.</text>
</comment>
<feature type="transmembrane region" description="Helical" evidence="6">
    <location>
        <begin position="71"/>
        <end position="88"/>
    </location>
</feature>
<dbReference type="InterPro" id="IPR004477">
    <property type="entry name" value="ComEC_N"/>
</dbReference>
<dbReference type="PANTHER" id="PTHR30619">
    <property type="entry name" value="DNA INTERNALIZATION/COMPETENCE PROTEIN COMEC/REC2"/>
    <property type="match status" value="1"/>
</dbReference>
<feature type="transmembrane region" description="Helical" evidence="6">
    <location>
        <begin position="399"/>
        <end position="417"/>
    </location>
</feature>
<dbReference type="NCBIfam" id="NF045979">
    <property type="entry name" value="ComEC_MAG0480"/>
    <property type="match status" value="1"/>
</dbReference>
<feature type="transmembrane region" description="Helical" evidence="6">
    <location>
        <begin position="291"/>
        <end position="309"/>
    </location>
</feature>
<feature type="transmembrane region" description="Helical" evidence="6">
    <location>
        <begin position="257"/>
        <end position="279"/>
    </location>
</feature>
<feature type="transmembrane region" description="Helical" evidence="6">
    <location>
        <begin position="343"/>
        <end position="364"/>
    </location>
</feature>
<dbReference type="RefSeq" id="WP_131613496.1">
    <property type="nucleotide sequence ID" value="NZ_PSZP01000016.1"/>
</dbReference>
<evidence type="ECO:0000313" key="9">
    <source>
        <dbReference type="Proteomes" id="UP000291072"/>
    </source>
</evidence>
<organism evidence="8 9">
    <name type="scientific">Mycoplasma todarodis</name>
    <dbReference type="NCBI Taxonomy" id="1937191"/>
    <lineage>
        <taxon>Bacteria</taxon>
        <taxon>Bacillati</taxon>
        <taxon>Mycoplasmatota</taxon>
        <taxon>Mollicutes</taxon>
        <taxon>Mycoplasmataceae</taxon>
        <taxon>Mycoplasma</taxon>
    </lineage>
</organism>
<feature type="transmembrane region" description="Helical" evidence="6">
    <location>
        <begin position="370"/>
        <end position="392"/>
    </location>
</feature>
<feature type="transmembrane region" description="Helical" evidence="6">
    <location>
        <begin position="315"/>
        <end position="331"/>
    </location>
</feature>
<evidence type="ECO:0000313" key="8">
    <source>
        <dbReference type="EMBL" id="TCG11001.1"/>
    </source>
</evidence>
<name>A0A4R0XVN0_9MOLU</name>
<dbReference type="OrthoDB" id="396422at2"/>
<dbReference type="EMBL" id="PSZP01000016">
    <property type="protein sequence ID" value="TCG11001.1"/>
    <property type="molecule type" value="Genomic_DNA"/>
</dbReference>
<dbReference type="InterPro" id="IPR052159">
    <property type="entry name" value="Competence_DNA_uptake"/>
</dbReference>
<accession>A0A4R0XVN0</accession>
<evidence type="ECO:0000256" key="6">
    <source>
        <dbReference type="SAM" id="Phobius"/>
    </source>
</evidence>
<keyword evidence="4 6" id="KW-1133">Transmembrane helix</keyword>
<reference evidence="8 9" key="1">
    <citation type="submission" date="2018-02" db="EMBL/GenBank/DDBJ databases">
        <title>Mycoplasma marinum and Mycoplasma todarodis sp. nov., moderately halophilic and psychrotolerant mycoplasmas isolated from cephalopods.</title>
        <authorList>
            <person name="Viver T."/>
        </authorList>
    </citation>
    <scope>NUCLEOTIDE SEQUENCE [LARGE SCALE GENOMIC DNA]</scope>
    <source>
        <strain evidence="8 9">5H</strain>
    </source>
</reference>
<evidence type="ECO:0000259" key="7">
    <source>
        <dbReference type="Pfam" id="PF03772"/>
    </source>
</evidence>
<keyword evidence="5 6" id="KW-0472">Membrane</keyword>
<evidence type="ECO:0000256" key="3">
    <source>
        <dbReference type="ARBA" id="ARBA00022692"/>
    </source>
</evidence>
<evidence type="ECO:0000256" key="2">
    <source>
        <dbReference type="ARBA" id="ARBA00022475"/>
    </source>
</evidence>
<comment type="subcellular location">
    <subcellularLocation>
        <location evidence="1">Cell membrane</location>
        <topology evidence="1">Multi-pass membrane protein</topology>
    </subcellularLocation>
</comment>
<keyword evidence="3 6" id="KW-0812">Transmembrane</keyword>
<dbReference type="GO" id="GO:0005886">
    <property type="term" value="C:plasma membrane"/>
    <property type="evidence" value="ECO:0007669"/>
    <property type="project" value="UniProtKB-SubCell"/>
</dbReference>
<proteinExistence type="predicted"/>
<evidence type="ECO:0000256" key="1">
    <source>
        <dbReference type="ARBA" id="ARBA00004651"/>
    </source>
</evidence>
<dbReference type="PANTHER" id="PTHR30619:SF7">
    <property type="entry name" value="BETA-LACTAMASE DOMAIN PROTEIN"/>
    <property type="match status" value="1"/>
</dbReference>
<feature type="domain" description="ComEC/Rec2-related protein" evidence="7">
    <location>
        <begin position="198"/>
        <end position="436"/>
    </location>
</feature>
<feature type="transmembrane region" description="Helical" evidence="6">
    <location>
        <begin position="49"/>
        <end position="65"/>
    </location>
</feature>
<dbReference type="Pfam" id="PF03772">
    <property type="entry name" value="Competence"/>
    <property type="match status" value="1"/>
</dbReference>
<gene>
    <name evidence="8" type="ORF">C4B25_02565</name>
</gene>
<feature type="transmembrane region" description="Helical" evidence="6">
    <location>
        <begin position="217"/>
        <end position="237"/>
    </location>
</feature>
<feature type="transmembrane region" description="Helical" evidence="6">
    <location>
        <begin position="423"/>
        <end position="441"/>
    </location>
</feature>
<dbReference type="NCBIfam" id="TIGR00360">
    <property type="entry name" value="ComEC_N-term"/>
    <property type="match status" value="1"/>
</dbReference>
<keyword evidence="9" id="KW-1185">Reference proteome</keyword>